<evidence type="ECO:0000313" key="9">
    <source>
        <dbReference type="Proteomes" id="UP001646141"/>
    </source>
</evidence>
<evidence type="ECO:0000256" key="2">
    <source>
        <dbReference type="ARBA" id="ARBA00011006"/>
    </source>
</evidence>
<keyword evidence="4 7" id="KW-0812">Transmembrane</keyword>
<dbReference type="Proteomes" id="UP001646141">
    <property type="component" value="Unassembled WGS sequence"/>
</dbReference>
<evidence type="ECO:0000256" key="1">
    <source>
        <dbReference type="ARBA" id="ARBA00004651"/>
    </source>
</evidence>
<gene>
    <name evidence="8" type="ORF">D3226_08635</name>
</gene>
<reference evidence="8 9" key="1">
    <citation type="submission" date="2018-09" db="EMBL/GenBank/DDBJ databases">
        <title>Comparative genomics of Leucobacter spp.</title>
        <authorList>
            <person name="Reis A.C."/>
            <person name="Kolvenbach B.A."/>
            <person name="Corvini P.F.X."/>
            <person name="Nunes O.C."/>
        </authorList>
    </citation>
    <scope>NUCLEOTIDE SEQUENCE [LARGE SCALE GENOMIC DNA]</scope>
    <source>
        <strain evidence="8 9">L-1</strain>
    </source>
</reference>
<comment type="caution">
    <text evidence="8">The sequence shown here is derived from an EMBL/GenBank/DDBJ whole genome shotgun (WGS) entry which is preliminary data.</text>
</comment>
<dbReference type="RefSeq" id="WP_202382110.1">
    <property type="nucleotide sequence ID" value="NZ_BAAAMA010000002.1"/>
</dbReference>
<evidence type="ECO:0000256" key="6">
    <source>
        <dbReference type="ARBA" id="ARBA00023136"/>
    </source>
</evidence>
<keyword evidence="6 7" id="KW-0472">Membrane</keyword>
<dbReference type="EMBL" id="QYAD01000002">
    <property type="protein sequence ID" value="MBL3690025.1"/>
    <property type="molecule type" value="Genomic_DNA"/>
</dbReference>
<feature type="transmembrane region" description="Helical" evidence="7">
    <location>
        <begin position="64"/>
        <end position="83"/>
    </location>
</feature>
<evidence type="ECO:0000256" key="4">
    <source>
        <dbReference type="ARBA" id="ARBA00022692"/>
    </source>
</evidence>
<feature type="transmembrane region" description="Helical" evidence="7">
    <location>
        <begin position="29"/>
        <end position="52"/>
    </location>
</feature>
<keyword evidence="5 7" id="KW-1133">Transmembrane helix</keyword>
<evidence type="ECO:0000256" key="3">
    <source>
        <dbReference type="ARBA" id="ARBA00022475"/>
    </source>
</evidence>
<dbReference type="InterPro" id="IPR007341">
    <property type="entry name" value="Transgly_assoc"/>
</dbReference>
<organism evidence="8 9">
    <name type="scientific">Leucobacter chromiireducens subsp. chromiireducens</name>
    <dbReference type="NCBI Taxonomy" id="660067"/>
    <lineage>
        <taxon>Bacteria</taxon>
        <taxon>Bacillati</taxon>
        <taxon>Actinomycetota</taxon>
        <taxon>Actinomycetes</taxon>
        <taxon>Micrococcales</taxon>
        <taxon>Microbacteriaceae</taxon>
        <taxon>Leucobacter</taxon>
    </lineage>
</organism>
<dbReference type="Pfam" id="PF04226">
    <property type="entry name" value="Transgly_assoc"/>
    <property type="match status" value="1"/>
</dbReference>
<name>A0ABS1SQ20_9MICO</name>
<keyword evidence="3" id="KW-1003">Cell membrane</keyword>
<protein>
    <submittedName>
        <fullName evidence="8">GlsB/YeaQ/YmgE family stress response membrane protein</fullName>
    </submittedName>
</protein>
<dbReference type="PANTHER" id="PTHR33884:SF3">
    <property type="entry name" value="UPF0410 PROTEIN YMGE"/>
    <property type="match status" value="1"/>
</dbReference>
<sequence>MSFLAFLILGLIAGAIAKAIMPGEHGGGWFTTLILGVVGAMLGGWLGGLIFGADMGAFWSLQSWLLAIGGSIVVLLLFGLFAGRKEGAH</sequence>
<comment type="subcellular location">
    <subcellularLocation>
        <location evidence="1">Cell membrane</location>
        <topology evidence="1">Multi-pass membrane protein</topology>
    </subcellularLocation>
</comment>
<evidence type="ECO:0000256" key="7">
    <source>
        <dbReference type="SAM" id="Phobius"/>
    </source>
</evidence>
<evidence type="ECO:0000256" key="5">
    <source>
        <dbReference type="ARBA" id="ARBA00022989"/>
    </source>
</evidence>
<dbReference type="PANTHER" id="PTHR33884">
    <property type="entry name" value="UPF0410 PROTEIN YMGE"/>
    <property type="match status" value="1"/>
</dbReference>
<proteinExistence type="inferred from homology"/>
<comment type="similarity">
    <text evidence="2">Belongs to the UPF0410 family.</text>
</comment>
<accession>A0ABS1SQ20</accession>
<evidence type="ECO:0000313" key="8">
    <source>
        <dbReference type="EMBL" id="MBL3690025.1"/>
    </source>
</evidence>
<keyword evidence="9" id="KW-1185">Reference proteome</keyword>